<evidence type="ECO:0000259" key="7">
    <source>
        <dbReference type="PROSITE" id="PS50030"/>
    </source>
</evidence>
<dbReference type="GO" id="GO:0000400">
    <property type="term" value="F:four-way junction DNA binding"/>
    <property type="evidence" value="ECO:0007669"/>
    <property type="project" value="UniProtKB-UniRule"/>
</dbReference>
<dbReference type="eggNOG" id="COG0632">
    <property type="taxonomic scope" value="Bacteria"/>
</dbReference>
<dbReference type="Proteomes" id="UP000000960">
    <property type="component" value="Chromosome"/>
</dbReference>
<comment type="subunit">
    <text evidence="6">Homotetramer. Forms an RuvA(8)-RuvB(12)-Holliday junction (HJ) complex. HJ DNA is sandwiched between 2 RuvA tetramers; dsDNA enters through RuvA and exits via RuvB. An RuvB hexamer assembles on each DNA strand where it exits the tetramer. Each RuvB hexamer is contacted by two RuvA subunits (via domain III) on 2 adjacent RuvB subunits; this complex drives branch migration. In the full resolvosome a probable DNA-RuvA(4)-RuvB(12)-RuvC(2) complex forms which resolves the HJ.</text>
</comment>
<dbReference type="InterPro" id="IPR012340">
    <property type="entry name" value="NA-bd_OB-fold"/>
</dbReference>
<dbReference type="AlphaFoldDB" id="C8W783"/>
<dbReference type="GO" id="GO:0005524">
    <property type="term" value="F:ATP binding"/>
    <property type="evidence" value="ECO:0007669"/>
    <property type="project" value="InterPro"/>
</dbReference>
<dbReference type="InterPro" id="IPR013849">
    <property type="entry name" value="DNA_helicase_Holl-junc_RuvA_I"/>
</dbReference>
<comment type="caution">
    <text evidence="6">Lacks conserved residue(s) required for the propagation of feature annotation.</text>
</comment>
<dbReference type="Gene3D" id="1.10.150.20">
    <property type="entry name" value="5' to 3' exonuclease, C-terminal subdomain"/>
    <property type="match status" value="1"/>
</dbReference>
<keyword evidence="4 6" id="KW-0233">DNA recombination</keyword>
<dbReference type="Gene3D" id="2.40.50.140">
    <property type="entry name" value="Nucleic acid-binding proteins"/>
    <property type="match status" value="1"/>
</dbReference>
<dbReference type="HOGENOM" id="CLU_087936_0_0_11"/>
<sequence>MIVQLTGTLVSVTPSVAVLDVNGVGYELGISASTAAALPQAGEAGVTVLTRMVVREDSMELFGFASREERALFDRLRAISGVGPKLALSVLSTFTPQQLAVIVATNDGNRLKSVSGLGKKKAERLIIELSDVFAKDTELKQLVGLTSPTDFASIPKPTVTSVESEAIEALLGMGFTSQEATLALEGYEEVGAITIEAAIGYALRRLGSGN</sequence>
<dbReference type="GO" id="GO:0048476">
    <property type="term" value="C:Holliday junction resolvase complex"/>
    <property type="evidence" value="ECO:0007669"/>
    <property type="project" value="UniProtKB-UniRule"/>
</dbReference>
<dbReference type="EMBL" id="CP001721">
    <property type="protein sequence ID" value="ACV51323.1"/>
    <property type="molecule type" value="Genomic_DNA"/>
</dbReference>
<comment type="domain">
    <text evidence="6">Has three domains with a flexible linker between the domains II and III and assumes an 'L' shape. Domain III is highly mobile and contacts RuvB.</text>
</comment>
<keyword evidence="8" id="KW-0378">Hydrolase</keyword>
<evidence type="ECO:0000313" key="8">
    <source>
        <dbReference type="EMBL" id="ACV51323.1"/>
    </source>
</evidence>
<dbReference type="STRING" id="521095.Apar_0894"/>
<protein>
    <recommendedName>
        <fullName evidence="6">Holliday junction branch migration complex subunit RuvA</fullName>
    </recommendedName>
</protein>
<name>C8W783_LANP1</name>
<keyword evidence="8" id="KW-0547">Nucleotide-binding</keyword>
<proteinExistence type="inferred from homology"/>
<dbReference type="GO" id="GO:0009378">
    <property type="term" value="F:four-way junction helicase activity"/>
    <property type="evidence" value="ECO:0007669"/>
    <property type="project" value="InterPro"/>
</dbReference>
<dbReference type="GeneID" id="84806419"/>
<keyword evidence="5 6" id="KW-0234">DNA repair</keyword>
<keyword evidence="1 6" id="KW-0963">Cytoplasm</keyword>
<dbReference type="SUPFAM" id="SSF47781">
    <property type="entry name" value="RuvA domain 2-like"/>
    <property type="match status" value="1"/>
</dbReference>
<dbReference type="SUPFAM" id="SSF50249">
    <property type="entry name" value="Nucleic acid-binding proteins"/>
    <property type="match status" value="1"/>
</dbReference>
<feature type="domain" description="UBA" evidence="7">
    <location>
        <begin position="161"/>
        <end position="205"/>
    </location>
</feature>
<accession>C8W783</accession>
<dbReference type="GO" id="GO:0006310">
    <property type="term" value="P:DNA recombination"/>
    <property type="evidence" value="ECO:0007669"/>
    <property type="project" value="UniProtKB-UniRule"/>
</dbReference>
<comment type="similarity">
    <text evidence="6">Belongs to the RuvA family.</text>
</comment>
<dbReference type="OrthoDB" id="5293449at2"/>
<comment type="function">
    <text evidence="6">The RuvA-RuvB-RuvC complex processes Holliday junction (HJ) DNA during genetic recombination and DNA repair, while the RuvA-RuvB complex plays an important role in the rescue of blocked DNA replication forks via replication fork reversal (RFR). RuvA specifically binds to HJ cruciform DNA, conferring on it an open structure. The RuvB hexamer acts as an ATP-dependent pump, pulling dsDNA into and through the RuvAB complex. HJ branch migration allows RuvC to scan DNA until it finds its consensus sequence, where it cleaves and resolves the cruciform DNA.</text>
</comment>
<dbReference type="KEGG" id="apv:Apar_0894"/>
<dbReference type="InterPro" id="IPR010994">
    <property type="entry name" value="RuvA_2-like"/>
</dbReference>
<evidence type="ECO:0000256" key="1">
    <source>
        <dbReference type="ARBA" id="ARBA00022490"/>
    </source>
</evidence>
<dbReference type="Pfam" id="PF14520">
    <property type="entry name" value="HHH_5"/>
    <property type="match status" value="1"/>
</dbReference>
<reference evidence="8 9" key="1">
    <citation type="journal article" date="2009" name="Stand. Genomic Sci.">
        <title>Complete genome sequence of Atopobium parvulum type strain (IPP 1246).</title>
        <authorList>
            <person name="Copeland A."/>
            <person name="Sikorski J."/>
            <person name="Lapidus A."/>
            <person name="Nolan M."/>
            <person name="Del Rio T.G."/>
            <person name="Lucas S."/>
            <person name="Chen F."/>
            <person name="Tice H."/>
            <person name="Pitluck S."/>
            <person name="Cheng J.F."/>
            <person name="Pukall R."/>
            <person name="Chertkov O."/>
            <person name="Brettin T."/>
            <person name="Han C."/>
            <person name="Detter J.C."/>
            <person name="Kuske C."/>
            <person name="Bruce D."/>
            <person name="Goodwin L."/>
            <person name="Ivanova N."/>
            <person name="Mavromatis K."/>
            <person name="Mikhailova N."/>
            <person name="Chen A."/>
            <person name="Palaniappan K."/>
            <person name="Chain P."/>
            <person name="Rohde M."/>
            <person name="Goker M."/>
            <person name="Bristow J."/>
            <person name="Eisen J.A."/>
            <person name="Markowitz V."/>
            <person name="Hugenholtz P."/>
            <person name="Kyrpides N.C."/>
            <person name="Klenk H.P."/>
            <person name="Detter J.C."/>
        </authorList>
    </citation>
    <scope>NUCLEOTIDE SEQUENCE [LARGE SCALE GENOMIC DNA]</scope>
    <source>
        <strain evidence="9">ATCC 33793 / DSM 20469 / CCUG 32760 / JCM 10300 / KCTC 3663 / VPI 0546 / 1246</strain>
    </source>
</reference>
<evidence type="ECO:0000256" key="5">
    <source>
        <dbReference type="ARBA" id="ARBA00023204"/>
    </source>
</evidence>
<evidence type="ECO:0000313" key="9">
    <source>
        <dbReference type="Proteomes" id="UP000000960"/>
    </source>
</evidence>
<dbReference type="Pfam" id="PF01330">
    <property type="entry name" value="RuvA_N"/>
    <property type="match status" value="1"/>
</dbReference>
<dbReference type="PROSITE" id="PS50030">
    <property type="entry name" value="UBA"/>
    <property type="match status" value="1"/>
</dbReference>
<feature type="region of interest" description="Domain III" evidence="6">
    <location>
        <begin position="160"/>
        <end position="210"/>
    </location>
</feature>
<dbReference type="NCBIfam" id="TIGR00084">
    <property type="entry name" value="ruvA"/>
    <property type="match status" value="1"/>
</dbReference>
<dbReference type="InterPro" id="IPR000085">
    <property type="entry name" value="RuvA"/>
</dbReference>
<dbReference type="RefSeq" id="WP_012808980.1">
    <property type="nucleotide sequence ID" value="NC_013203.1"/>
</dbReference>
<organism evidence="8 9">
    <name type="scientific">Lancefieldella parvula (strain ATCC 33793 / DSM 20469 / CCUG 32760 / JCM 10300 / KCTC 3663 / VPI 0546 / 1246)</name>
    <name type="common">Atopobium parvulum</name>
    <dbReference type="NCBI Taxonomy" id="521095"/>
    <lineage>
        <taxon>Bacteria</taxon>
        <taxon>Bacillati</taxon>
        <taxon>Actinomycetota</taxon>
        <taxon>Coriobacteriia</taxon>
        <taxon>Coriobacteriales</taxon>
        <taxon>Atopobiaceae</taxon>
        <taxon>Lancefieldella</taxon>
    </lineage>
</organism>
<keyword evidence="8" id="KW-0067">ATP-binding</keyword>
<evidence type="ECO:0000256" key="4">
    <source>
        <dbReference type="ARBA" id="ARBA00023172"/>
    </source>
</evidence>
<dbReference type="GO" id="GO:0006281">
    <property type="term" value="P:DNA repair"/>
    <property type="evidence" value="ECO:0007669"/>
    <property type="project" value="UniProtKB-UniRule"/>
</dbReference>
<gene>
    <name evidence="6" type="primary">ruvA</name>
    <name evidence="8" type="ordered locus">Apar_0894</name>
</gene>
<comment type="subcellular location">
    <subcellularLocation>
        <location evidence="6">Cytoplasm</location>
    </subcellularLocation>
</comment>
<keyword evidence="9" id="KW-1185">Reference proteome</keyword>
<dbReference type="InterPro" id="IPR015940">
    <property type="entry name" value="UBA"/>
</dbReference>
<dbReference type="GO" id="GO:0005737">
    <property type="term" value="C:cytoplasm"/>
    <property type="evidence" value="ECO:0007669"/>
    <property type="project" value="UniProtKB-SubCell"/>
</dbReference>
<evidence type="ECO:0000256" key="2">
    <source>
        <dbReference type="ARBA" id="ARBA00022763"/>
    </source>
</evidence>
<evidence type="ECO:0000256" key="6">
    <source>
        <dbReference type="HAMAP-Rule" id="MF_00031"/>
    </source>
</evidence>
<dbReference type="HAMAP" id="MF_00031">
    <property type="entry name" value="DNA_HJ_migration_RuvA"/>
    <property type="match status" value="1"/>
</dbReference>
<keyword evidence="3 6" id="KW-0238">DNA-binding</keyword>
<evidence type="ECO:0000256" key="3">
    <source>
        <dbReference type="ARBA" id="ARBA00023125"/>
    </source>
</evidence>
<keyword evidence="2 6" id="KW-0227">DNA damage</keyword>
<keyword evidence="8" id="KW-0347">Helicase</keyword>
<dbReference type="InterPro" id="IPR003583">
    <property type="entry name" value="Hlx-hairpin-Hlx_DNA-bd_motif"/>
</dbReference>
<dbReference type="SMART" id="SM00278">
    <property type="entry name" value="HhH1"/>
    <property type="match status" value="2"/>
</dbReference>